<dbReference type="InterPro" id="IPR017853">
    <property type="entry name" value="GH"/>
</dbReference>
<dbReference type="PANTHER" id="PTHR47700:SF2">
    <property type="entry name" value="CHITINASE"/>
    <property type="match status" value="1"/>
</dbReference>
<dbReference type="InterPro" id="IPR029070">
    <property type="entry name" value="Chitinase_insertion_sf"/>
</dbReference>
<dbReference type="SUPFAM" id="SSF54556">
    <property type="entry name" value="Chitinase insertion domain"/>
    <property type="match status" value="1"/>
</dbReference>
<protein>
    <recommendedName>
        <fullName evidence="2">chitinase</fullName>
        <ecNumber evidence="2">3.2.1.14</ecNumber>
    </recommendedName>
</protein>
<dbReference type="PANTHER" id="PTHR47700">
    <property type="entry name" value="V CHITINASE, PUTATIVE (AFU_ORTHOLOGUE AFUA_6G13720)-RELATED"/>
    <property type="match status" value="1"/>
</dbReference>
<dbReference type="OrthoDB" id="73875at2759"/>
<evidence type="ECO:0000256" key="4">
    <source>
        <dbReference type="ARBA" id="ARBA00023026"/>
    </source>
</evidence>
<dbReference type="PROSITE" id="PS51910">
    <property type="entry name" value="GH18_2"/>
    <property type="match status" value="1"/>
</dbReference>
<dbReference type="SMART" id="SM00636">
    <property type="entry name" value="Glyco_18"/>
    <property type="match status" value="1"/>
</dbReference>
<gene>
    <name evidence="8" type="ORF">BO82DRAFT_428864</name>
</gene>
<feature type="chain" id="PRO_5016459318" description="chitinase" evidence="6">
    <location>
        <begin position="25"/>
        <end position="497"/>
    </location>
</feature>
<dbReference type="RefSeq" id="XP_025496082.1">
    <property type="nucleotide sequence ID" value="XM_025640480.1"/>
</dbReference>
<dbReference type="Pfam" id="PF00704">
    <property type="entry name" value="Glyco_hydro_18"/>
    <property type="match status" value="1"/>
</dbReference>
<dbReference type="Pfam" id="PF15474">
    <property type="entry name" value="MU117"/>
    <property type="match status" value="1"/>
</dbReference>
<dbReference type="GO" id="GO:0008061">
    <property type="term" value="F:chitin binding"/>
    <property type="evidence" value="ECO:0007669"/>
    <property type="project" value="UniProtKB-KW"/>
</dbReference>
<dbReference type="Gene3D" id="3.10.50.10">
    <property type="match status" value="1"/>
</dbReference>
<evidence type="ECO:0000256" key="5">
    <source>
        <dbReference type="SAM" id="MobiDB-lite"/>
    </source>
</evidence>
<dbReference type="InterPro" id="IPR001223">
    <property type="entry name" value="Glyco_hydro18_cat"/>
</dbReference>
<keyword evidence="9" id="KW-1185">Reference proteome</keyword>
<feature type="compositionally biased region" description="Basic residues" evidence="5">
    <location>
        <begin position="488"/>
        <end position="497"/>
    </location>
</feature>
<dbReference type="EC" id="3.2.1.14" evidence="2"/>
<evidence type="ECO:0000259" key="7">
    <source>
        <dbReference type="PROSITE" id="PS51910"/>
    </source>
</evidence>
<evidence type="ECO:0000256" key="1">
    <source>
        <dbReference type="ARBA" id="ARBA00008682"/>
    </source>
</evidence>
<keyword evidence="3" id="KW-0147">Chitin-binding</keyword>
<dbReference type="InterPro" id="IPR029167">
    <property type="entry name" value="Mug117"/>
</dbReference>
<feature type="compositionally biased region" description="Polar residues" evidence="5">
    <location>
        <begin position="461"/>
        <end position="483"/>
    </location>
</feature>
<dbReference type="GO" id="GO:0008843">
    <property type="term" value="F:endochitinase activity"/>
    <property type="evidence" value="ECO:0007669"/>
    <property type="project" value="UniProtKB-EC"/>
</dbReference>
<keyword evidence="4" id="KW-0843">Virulence</keyword>
<feature type="domain" description="GH18" evidence="7">
    <location>
        <begin position="1"/>
        <end position="224"/>
    </location>
</feature>
<feature type="region of interest" description="Disordered" evidence="5">
    <location>
        <begin position="422"/>
        <end position="497"/>
    </location>
</feature>
<reference evidence="8 9" key="1">
    <citation type="submission" date="2016-12" db="EMBL/GenBank/DDBJ databases">
        <title>The genomes of Aspergillus section Nigri reveals drivers in fungal speciation.</title>
        <authorList>
            <consortium name="DOE Joint Genome Institute"/>
            <person name="Vesth T.C."/>
            <person name="Nybo J."/>
            <person name="Theobald S."/>
            <person name="Brandl J."/>
            <person name="Frisvad J.C."/>
            <person name="Nielsen K.F."/>
            <person name="Lyhne E.K."/>
            <person name="Kogle M.E."/>
            <person name="Kuo A."/>
            <person name="Riley R."/>
            <person name="Clum A."/>
            <person name="Nolan M."/>
            <person name="Lipzen A."/>
            <person name="Salamov A."/>
            <person name="Henrissat B."/>
            <person name="Wiebenga A."/>
            <person name="De Vries R.P."/>
            <person name="Grigoriev I.V."/>
            <person name="Mortensen U.H."/>
            <person name="Andersen M.R."/>
            <person name="Baker S.E."/>
        </authorList>
    </citation>
    <scope>NUCLEOTIDE SEQUENCE [LARGE SCALE GENOMIC DNA]</scope>
    <source>
        <strain evidence="8 9">CBS 121591</strain>
    </source>
</reference>
<dbReference type="VEuPathDB" id="FungiDB:BO82DRAFT_428864"/>
<proteinExistence type="inferred from homology"/>
<dbReference type="STRING" id="1448315.A0A319E466"/>
<dbReference type="AlphaFoldDB" id="A0A319E466"/>
<name>A0A319E466_9EURO</name>
<feature type="compositionally biased region" description="Low complexity" evidence="5">
    <location>
        <begin position="437"/>
        <end position="460"/>
    </location>
</feature>
<dbReference type="SUPFAM" id="SSF51445">
    <property type="entry name" value="(Trans)glycosidases"/>
    <property type="match status" value="1"/>
</dbReference>
<evidence type="ECO:0000313" key="9">
    <source>
        <dbReference type="Proteomes" id="UP000248340"/>
    </source>
</evidence>
<evidence type="ECO:0000256" key="3">
    <source>
        <dbReference type="ARBA" id="ARBA00022669"/>
    </source>
</evidence>
<dbReference type="InterPro" id="IPR053214">
    <property type="entry name" value="LysM12-like"/>
</dbReference>
<organism evidence="8 9">
    <name type="scientific">Aspergillus uvarum CBS 121591</name>
    <dbReference type="NCBI Taxonomy" id="1448315"/>
    <lineage>
        <taxon>Eukaryota</taxon>
        <taxon>Fungi</taxon>
        <taxon>Dikarya</taxon>
        <taxon>Ascomycota</taxon>
        <taxon>Pezizomycotina</taxon>
        <taxon>Eurotiomycetes</taxon>
        <taxon>Eurotiomycetidae</taxon>
        <taxon>Eurotiales</taxon>
        <taxon>Aspergillaceae</taxon>
        <taxon>Aspergillus</taxon>
        <taxon>Aspergillus subgen. Circumdati</taxon>
    </lineage>
</organism>
<dbReference type="Gene3D" id="3.20.20.80">
    <property type="entry name" value="Glycosidases"/>
    <property type="match status" value="2"/>
</dbReference>
<evidence type="ECO:0000313" key="8">
    <source>
        <dbReference type="EMBL" id="PYH85882.1"/>
    </source>
</evidence>
<dbReference type="EMBL" id="KZ821678">
    <property type="protein sequence ID" value="PYH85882.1"/>
    <property type="molecule type" value="Genomic_DNA"/>
</dbReference>
<evidence type="ECO:0000256" key="2">
    <source>
        <dbReference type="ARBA" id="ARBA00012729"/>
    </source>
</evidence>
<keyword evidence="6" id="KW-0732">Signal</keyword>
<dbReference type="Proteomes" id="UP000248340">
    <property type="component" value="Unassembled WGS sequence"/>
</dbReference>
<dbReference type="GO" id="GO:0005975">
    <property type="term" value="P:carbohydrate metabolic process"/>
    <property type="evidence" value="ECO:0007669"/>
    <property type="project" value="InterPro"/>
</dbReference>
<evidence type="ECO:0000256" key="6">
    <source>
        <dbReference type="SAM" id="SignalP"/>
    </source>
</evidence>
<feature type="region of interest" description="Disordered" evidence="5">
    <location>
        <begin position="380"/>
        <end position="402"/>
    </location>
</feature>
<sequence>MARFGGKKDRLAAIFFFLRGVVFLGEYPAASDCEACGSTYGITATPPSSYWYLRGFDIVSMAEYVDHFSFMAYDIHGTWDADSNYTSAVVNPHTNLTEIAEGFHGRSFTLADESCTVPGCPFDTSAYGNGGGAPGPCTDTVGILTDYEINQVIQDYSPNLVYEEEAAVNWMTWEGNQWVSFDNSKTLKQRADFANARCLGSLFSWALDEGGPAKSYIRGSLLYGNGTSDGTGECYTDGKHAGFGCGVFIKGSGCKIKGTIMQAAYDHLMEADLGGCKICGSVTFSNGCELVVDYVHGCETENNGPAQLINNPFPSIEGYFSSSAKLSPSPSSSSWISDSMGQHGSFLSKISSVRPSPTAYVISPAGNTYTIDASHSASAPAVSPLHSSSSSGRGSSVRALHPPAASNYRSSVAAVSAVSAVTAQSETRKPHGVEPYSSTHTIHPTSTTASIPSPTASSTPLSFANPSAHNSTIPRKGSTSSRSLRFPGRSKVRSARI</sequence>
<accession>A0A319E466</accession>
<dbReference type="InterPro" id="IPR011583">
    <property type="entry name" value="Chitinase_II/V-like_cat"/>
</dbReference>
<feature type="compositionally biased region" description="Low complexity" evidence="5">
    <location>
        <begin position="380"/>
        <end position="400"/>
    </location>
</feature>
<comment type="similarity">
    <text evidence="1">Belongs to the glycosyl hydrolase 18 family. Chitinase class V subfamily.</text>
</comment>
<feature type="signal peptide" evidence="6">
    <location>
        <begin position="1"/>
        <end position="24"/>
    </location>
</feature>
<dbReference type="GeneID" id="37143222"/>